<organism evidence="1 2">
    <name type="scientific">Bradyrhizobium iriomotense</name>
    <dbReference type="NCBI Taxonomy" id="441950"/>
    <lineage>
        <taxon>Bacteria</taxon>
        <taxon>Pseudomonadati</taxon>
        <taxon>Pseudomonadota</taxon>
        <taxon>Alphaproteobacteria</taxon>
        <taxon>Hyphomicrobiales</taxon>
        <taxon>Nitrobacteraceae</taxon>
        <taxon>Bradyrhizobium</taxon>
    </lineage>
</organism>
<proteinExistence type="predicted"/>
<dbReference type="RefSeq" id="WP_284260628.1">
    <property type="nucleotide sequence ID" value="NZ_BSOW01000002.1"/>
</dbReference>
<evidence type="ECO:0000313" key="1">
    <source>
        <dbReference type="EMBL" id="GLR83774.1"/>
    </source>
</evidence>
<name>A0ABQ6ANV2_9BRAD</name>
<dbReference type="EMBL" id="BSOW01000002">
    <property type="protein sequence ID" value="GLR83774.1"/>
    <property type="molecule type" value="Genomic_DNA"/>
</dbReference>
<protein>
    <submittedName>
        <fullName evidence="1">Uncharacterized protein</fullName>
    </submittedName>
</protein>
<comment type="caution">
    <text evidence="1">The sequence shown here is derived from an EMBL/GenBank/DDBJ whole genome shotgun (WGS) entry which is preliminary data.</text>
</comment>
<sequence>MSTPQMLPWYGEGRLSFQLRRFATILLEENPNDVMARRLVDALADPAAAAGFVVRFCGGFLDGCGARLRVWRDDLQNVLTSLVAFIKADGAVQLALAGGISLYEFFRGPFEPKTPAGLSLQVRDALERLDLIHGLAAPMMMLDAINTAAAAEHFTDLLGLLAEDLMISVLDDASGWMQKFLLAPLPEQGQLLGTFVGEALIEFARGIIEPPELSLAELAANLELSASQIKDLAGVAP</sequence>
<gene>
    <name evidence="1" type="ORF">GCM10007857_04840</name>
</gene>
<reference evidence="2" key="1">
    <citation type="journal article" date="2019" name="Int. J. Syst. Evol. Microbiol.">
        <title>The Global Catalogue of Microorganisms (GCM) 10K type strain sequencing project: providing services to taxonomists for standard genome sequencing and annotation.</title>
        <authorList>
            <consortium name="The Broad Institute Genomics Platform"/>
            <consortium name="The Broad Institute Genome Sequencing Center for Infectious Disease"/>
            <person name="Wu L."/>
            <person name="Ma J."/>
        </authorList>
    </citation>
    <scope>NUCLEOTIDE SEQUENCE [LARGE SCALE GENOMIC DNA]</scope>
    <source>
        <strain evidence="2">NBRC 102520</strain>
    </source>
</reference>
<dbReference type="Proteomes" id="UP001156905">
    <property type="component" value="Unassembled WGS sequence"/>
</dbReference>
<accession>A0ABQ6ANV2</accession>
<evidence type="ECO:0000313" key="2">
    <source>
        <dbReference type="Proteomes" id="UP001156905"/>
    </source>
</evidence>
<keyword evidence="2" id="KW-1185">Reference proteome</keyword>